<evidence type="ECO:0000313" key="3">
    <source>
        <dbReference type="EMBL" id="KAJ5238894.1"/>
    </source>
</evidence>
<sequence length="232" mass="23804">MGTQPPASYLAQTMKILIVAVPLPSVSRTGTVLDTNQPFVVSRGGCTSSNWGSGCPTECQNVTSNEGASIINLSFIDGVSLYCCGTPIVDGASTACPSGSPFQMDSAELILGRAGLSGVTNSSSTATSNLTALPTGTGSSSPQASSTSGNHDAAIGAGVGVPLGVIALGSIIWAFWERRRANKASRALTRAPWSDEREMARRWGGRSTAPTELDSGGYPSELMSSERSATHS</sequence>
<feature type="transmembrane region" description="Helical" evidence="2">
    <location>
        <begin position="153"/>
        <end position="176"/>
    </location>
</feature>
<keyword evidence="2" id="KW-0812">Transmembrane</keyword>
<feature type="region of interest" description="Disordered" evidence="1">
    <location>
        <begin position="125"/>
        <end position="150"/>
    </location>
</feature>
<dbReference type="EMBL" id="JAPQKS010000003">
    <property type="protein sequence ID" value="KAJ5238894.1"/>
    <property type="molecule type" value="Genomic_DNA"/>
</dbReference>
<reference evidence="3" key="1">
    <citation type="submission" date="2022-11" db="EMBL/GenBank/DDBJ databases">
        <authorList>
            <person name="Petersen C."/>
        </authorList>
    </citation>
    <scope>NUCLEOTIDE SEQUENCE</scope>
    <source>
        <strain evidence="3">IBT 19713</strain>
    </source>
</reference>
<keyword evidence="2" id="KW-0472">Membrane</keyword>
<dbReference type="OrthoDB" id="5215637at2759"/>
<dbReference type="GeneID" id="83200113"/>
<gene>
    <name evidence="3" type="ORF">N7468_003513</name>
</gene>
<accession>A0A9W9P6J5</accession>
<keyword evidence="4" id="KW-1185">Reference proteome</keyword>
<feature type="compositionally biased region" description="Low complexity" evidence="1">
    <location>
        <begin position="125"/>
        <end position="149"/>
    </location>
</feature>
<dbReference type="AlphaFoldDB" id="A0A9W9P6J5"/>
<reference evidence="3" key="2">
    <citation type="journal article" date="2023" name="IMA Fungus">
        <title>Comparative genomic study of the Penicillium genus elucidates a diverse pangenome and 15 lateral gene transfer events.</title>
        <authorList>
            <person name="Petersen C."/>
            <person name="Sorensen T."/>
            <person name="Nielsen M.R."/>
            <person name="Sondergaard T.E."/>
            <person name="Sorensen J.L."/>
            <person name="Fitzpatrick D.A."/>
            <person name="Frisvad J.C."/>
            <person name="Nielsen K.L."/>
        </authorList>
    </citation>
    <scope>NUCLEOTIDE SEQUENCE</scope>
    <source>
        <strain evidence="3">IBT 19713</strain>
    </source>
</reference>
<comment type="caution">
    <text evidence="3">The sequence shown here is derived from an EMBL/GenBank/DDBJ whole genome shotgun (WGS) entry which is preliminary data.</text>
</comment>
<keyword evidence="2" id="KW-1133">Transmembrane helix</keyword>
<protein>
    <submittedName>
        <fullName evidence="3">Uncharacterized protein</fullName>
    </submittedName>
</protein>
<dbReference type="RefSeq" id="XP_058331813.1">
    <property type="nucleotide sequence ID" value="XM_058472810.1"/>
</dbReference>
<feature type="compositionally biased region" description="Polar residues" evidence="1">
    <location>
        <begin position="222"/>
        <end position="232"/>
    </location>
</feature>
<dbReference type="Proteomes" id="UP001150941">
    <property type="component" value="Unassembled WGS sequence"/>
</dbReference>
<feature type="region of interest" description="Disordered" evidence="1">
    <location>
        <begin position="186"/>
        <end position="232"/>
    </location>
</feature>
<name>A0A9W9P6J5_9EURO</name>
<evidence type="ECO:0000256" key="1">
    <source>
        <dbReference type="SAM" id="MobiDB-lite"/>
    </source>
</evidence>
<proteinExistence type="predicted"/>
<organism evidence="3 4">
    <name type="scientific">Penicillium chermesinum</name>
    <dbReference type="NCBI Taxonomy" id="63820"/>
    <lineage>
        <taxon>Eukaryota</taxon>
        <taxon>Fungi</taxon>
        <taxon>Dikarya</taxon>
        <taxon>Ascomycota</taxon>
        <taxon>Pezizomycotina</taxon>
        <taxon>Eurotiomycetes</taxon>
        <taxon>Eurotiomycetidae</taxon>
        <taxon>Eurotiales</taxon>
        <taxon>Aspergillaceae</taxon>
        <taxon>Penicillium</taxon>
    </lineage>
</organism>
<evidence type="ECO:0000256" key="2">
    <source>
        <dbReference type="SAM" id="Phobius"/>
    </source>
</evidence>
<evidence type="ECO:0000313" key="4">
    <source>
        <dbReference type="Proteomes" id="UP001150941"/>
    </source>
</evidence>